<dbReference type="STRING" id="1172194.WQQ_31000"/>
<feature type="domain" description="Cytochrome c" evidence="7">
    <location>
        <begin position="40"/>
        <end position="113"/>
    </location>
</feature>
<sequence length="119" mass="12226">MPRTLCLLMFCVMLAACGKNQDSPPAAPASAAANLRPADAALASVYDQSCKACHATPASGAPQTGDRAAWAPRIAQGMGTLLEHTVIGYKGMPPLGSCGDCSEDEFAALIRFMSAEPGL</sequence>
<keyword evidence="1" id="KW-0813">Transport</keyword>
<evidence type="ECO:0000313" key="8">
    <source>
        <dbReference type="EMBL" id="EIT69518.1"/>
    </source>
</evidence>
<keyword evidence="3" id="KW-0479">Metal-binding</keyword>
<evidence type="ECO:0000256" key="5">
    <source>
        <dbReference type="ARBA" id="ARBA00023004"/>
    </source>
</evidence>
<keyword evidence="6" id="KW-0732">Signal</keyword>
<evidence type="ECO:0000256" key="4">
    <source>
        <dbReference type="ARBA" id="ARBA00022982"/>
    </source>
</evidence>
<proteinExistence type="predicted"/>
<gene>
    <name evidence="8" type="ORF">WQQ_31000</name>
</gene>
<dbReference type="Gene3D" id="1.10.760.10">
    <property type="entry name" value="Cytochrome c-like domain"/>
    <property type="match status" value="1"/>
</dbReference>
<dbReference type="Pfam" id="PF13442">
    <property type="entry name" value="Cytochrome_CBB3"/>
    <property type="match status" value="1"/>
</dbReference>
<dbReference type="GO" id="GO:0020037">
    <property type="term" value="F:heme binding"/>
    <property type="evidence" value="ECO:0007669"/>
    <property type="project" value="InterPro"/>
</dbReference>
<dbReference type="GO" id="GO:0009055">
    <property type="term" value="F:electron transfer activity"/>
    <property type="evidence" value="ECO:0007669"/>
    <property type="project" value="InterPro"/>
</dbReference>
<dbReference type="PANTHER" id="PTHR40942">
    <property type="match status" value="1"/>
</dbReference>
<dbReference type="SUPFAM" id="SSF46626">
    <property type="entry name" value="Cytochrome c"/>
    <property type="match status" value="1"/>
</dbReference>
<evidence type="ECO:0000256" key="6">
    <source>
        <dbReference type="SAM" id="SignalP"/>
    </source>
</evidence>
<name>I8T728_9GAMM</name>
<dbReference type="PROSITE" id="PS51257">
    <property type="entry name" value="PROKAR_LIPOPROTEIN"/>
    <property type="match status" value="1"/>
</dbReference>
<evidence type="ECO:0000256" key="2">
    <source>
        <dbReference type="ARBA" id="ARBA00022617"/>
    </source>
</evidence>
<feature type="signal peptide" evidence="6">
    <location>
        <begin position="1"/>
        <end position="21"/>
    </location>
</feature>
<keyword evidence="9" id="KW-1185">Reference proteome</keyword>
<dbReference type="GO" id="GO:0005506">
    <property type="term" value="F:iron ion binding"/>
    <property type="evidence" value="ECO:0007669"/>
    <property type="project" value="InterPro"/>
</dbReference>
<dbReference type="Proteomes" id="UP000003704">
    <property type="component" value="Unassembled WGS sequence"/>
</dbReference>
<dbReference type="OrthoDB" id="9814708at2"/>
<dbReference type="EMBL" id="AKGD01000002">
    <property type="protein sequence ID" value="EIT69518.1"/>
    <property type="molecule type" value="Genomic_DNA"/>
</dbReference>
<dbReference type="PRINTS" id="PR00607">
    <property type="entry name" value="CYTCHROMECIE"/>
</dbReference>
<feature type="chain" id="PRO_5003714019" description="Cytochrome c domain-containing protein" evidence="6">
    <location>
        <begin position="22"/>
        <end position="119"/>
    </location>
</feature>
<dbReference type="InterPro" id="IPR036909">
    <property type="entry name" value="Cyt_c-like_dom_sf"/>
</dbReference>
<accession>I8T728</accession>
<dbReference type="InterPro" id="IPR002323">
    <property type="entry name" value="Cyt_CIE"/>
</dbReference>
<reference evidence="8 9" key="1">
    <citation type="journal article" date="2012" name="J. Bacteriol.">
        <title>Genome Sequence of n-Alkane-Degrading Hydrocarboniphaga effusa Strain AP103T (ATCC BAA-332T).</title>
        <authorList>
            <person name="Chang H.K."/>
            <person name="Zylstra G.J."/>
            <person name="Chae J.C."/>
        </authorList>
    </citation>
    <scope>NUCLEOTIDE SEQUENCE [LARGE SCALE GENOMIC DNA]</scope>
    <source>
        <strain evidence="8 9">AP103</strain>
    </source>
</reference>
<organism evidence="8 9">
    <name type="scientific">Hydrocarboniphaga effusa AP103</name>
    <dbReference type="NCBI Taxonomy" id="1172194"/>
    <lineage>
        <taxon>Bacteria</taxon>
        <taxon>Pseudomonadati</taxon>
        <taxon>Pseudomonadota</taxon>
        <taxon>Gammaproteobacteria</taxon>
        <taxon>Nevskiales</taxon>
        <taxon>Nevskiaceae</taxon>
        <taxon>Hydrocarboniphaga</taxon>
    </lineage>
</organism>
<keyword evidence="4" id="KW-0249">Electron transport</keyword>
<keyword evidence="5" id="KW-0408">Iron</keyword>
<dbReference type="RefSeq" id="WP_007186039.1">
    <property type="nucleotide sequence ID" value="NZ_AKGD01000002.1"/>
</dbReference>
<evidence type="ECO:0000259" key="7">
    <source>
        <dbReference type="Pfam" id="PF13442"/>
    </source>
</evidence>
<dbReference type="PANTHER" id="PTHR40942:SF4">
    <property type="entry name" value="CYTOCHROME C5"/>
    <property type="match status" value="1"/>
</dbReference>
<evidence type="ECO:0000256" key="1">
    <source>
        <dbReference type="ARBA" id="ARBA00022448"/>
    </source>
</evidence>
<dbReference type="AlphaFoldDB" id="I8T728"/>
<keyword evidence="2" id="KW-0349">Heme</keyword>
<evidence type="ECO:0000256" key="3">
    <source>
        <dbReference type="ARBA" id="ARBA00022723"/>
    </source>
</evidence>
<evidence type="ECO:0000313" key="9">
    <source>
        <dbReference type="Proteomes" id="UP000003704"/>
    </source>
</evidence>
<protein>
    <recommendedName>
        <fullName evidence="7">Cytochrome c domain-containing protein</fullName>
    </recommendedName>
</protein>
<comment type="caution">
    <text evidence="8">The sequence shown here is derived from an EMBL/GenBank/DDBJ whole genome shotgun (WGS) entry which is preliminary data.</text>
</comment>
<dbReference type="InterPro" id="IPR009056">
    <property type="entry name" value="Cyt_c-like_dom"/>
</dbReference>